<dbReference type="EMBL" id="ML178837">
    <property type="protein sequence ID" value="TFK98780.1"/>
    <property type="molecule type" value="Genomic_DNA"/>
</dbReference>
<organism evidence="3 4">
    <name type="scientific">Pterulicium gracile</name>
    <dbReference type="NCBI Taxonomy" id="1884261"/>
    <lineage>
        <taxon>Eukaryota</taxon>
        <taxon>Fungi</taxon>
        <taxon>Dikarya</taxon>
        <taxon>Basidiomycota</taxon>
        <taxon>Agaricomycotina</taxon>
        <taxon>Agaricomycetes</taxon>
        <taxon>Agaricomycetidae</taxon>
        <taxon>Agaricales</taxon>
        <taxon>Pleurotineae</taxon>
        <taxon>Pterulaceae</taxon>
        <taxon>Pterulicium</taxon>
    </lineage>
</organism>
<dbReference type="Proteomes" id="UP000305067">
    <property type="component" value="Unassembled WGS sequence"/>
</dbReference>
<gene>
    <name evidence="3" type="ORF">BDV98DRAFT_572205</name>
</gene>
<proteinExistence type="predicted"/>
<feature type="region of interest" description="Disordered" evidence="1">
    <location>
        <begin position="1"/>
        <end position="39"/>
    </location>
</feature>
<keyword evidence="2" id="KW-0472">Membrane</keyword>
<accession>A0A5C3QEC5</accession>
<keyword evidence="4" id="KW-1185">Reference proteome</keyword>
<feature type="compositionally biased region" description="Gly residues" evidence="1">
    <location>
        <begin position="20"/>
        <end position="35"/>
    </location>
</feature>
<evidence type="ECO:0000313" key="4">
    <source>
        <dbReference type="Proteomes" id="UP000305067"/>
    </source>
</evidence>
<dbReference type="AlphaFoldDB" id="A0A5C3QEC5"/>
<evidence type="ECO:0000256" key="1">
    <source>
        <dbReference type="SAM" id="MobiDB-lite"/>
    </source>
</evidence>
<reference evidence="3 4" key="1">
    <citation type="journal article" date="2019" name="Nat. Ecol. Evol.">
        <title>Megaphylogeny resolves global patterns of mushroom evolution.</title>
        <authorList>
            <person name="Varga T."/>
            <person name="Krizsan K."/>
            <person name="Foldi C."/>
            <person name="Dima B."/>
            <person name="Sanchez-Garcia M."/>
            <person name="Sanchez-Ramirez S."/>
            <person name="Szollosi G.J."/>
            <person name="Szarkandi J.G."/>
            <person name="Papp V."/>
            <person name="Albert L."/>
            <person name="Andreopoulos W."/>
            <person name="Angelini C."/>
            <person name="Antonin V."/>
            <person name="Barry K.W."/>
            <person name="Bougher N.L."/>
            <person name="Buchanan P."/>
            <person name="Buyck B."/>
            <person name="Bense V."/>
            <person name="Catcheside P."/>
            <person name="Chovatia M."/>
            <person name="Cooper J."/>
            <person name="Damon W."/>
            <person name="Desjardin D."/>
            <person name="Finy P."/>
            <person name="Geml J."/>
            <person name="Haridas S."/>
            <person name="Hughes K."/>
            <person name="Justo A."/>
            <person name="Karasinski D."/>
            <person name="Kautmanova I."/>
            <person name="Kiss B."/>
            <person name="Kocsube S."/>
            <person name="Kotiranta H."/>
            <person name="LaButti K.M."/>
            <person name="Lechner B.E."/>
            <person name="Liimatainen K."/>
            <person name="Lipzen A."/>
            <person name="Lukacs Z."/>
            <person name="Mihaltcheva S."/>
            <person name="Morgado L.N."/>
            <person name="Niskanen T."/>
            <person name="Noordeloos M.E."/>
            <person name="Ohm R.A."/>
            <person name="Ortiz-Santana B."/>
            <person name="Ovrebo C."/>
            <person name="Racz N."/>
            <person name="Riley R."/>
            <person name="Savchenko A."/>
            <person name="Shiryaev A."/>
            <person name="Soop K."/>
            <person name="Spirin V."/>
            <person name="Szebenyi C."/>
            <person name="Tomsovsky M."/>
            <person name="Tulloss R.E."/>
            <person name="Uehling J."/>
            <person name="Grigoriev I.V."/>
            <person name="Vagvolgyi C."/>
            <person name="Papp T."/>
            <person name="Martin F.M."/>
            <person name="Miettinen O."/>
            <person name="Hibbett D.S."/>
            <person name="Nagy L.G."/>
        </authorList>
    </citation>
    <scope>NUCLEOTIDE SEQUENCE [LARGE SCALE GENOMIC DNA]</scope>
    <source>
        <strain evidence="3 4">CBS 309.79</strain>
    </source>
</reference>
<keyword evidence="2" id="KW-0812">Transmembrane</keyword>
<feature type="transmembrane region" description="Helical" evidence="2">
    <location>
        <begin position="271"/>
        <end position="292"/>
    </location>
</feature>
<dbReference type="STRING" id="1884261.A0A5C3QEC5"/>
<evidence type="ECO:0000313" key="3">
    <source>
        <dbReference type="EMBL" id="TFK98780.1"/>
    </source>
</evidence>
<dbReference type="OrthoDB" id="3365917at2759"/>
<protein>
    <submittedName>
        <fullName evidence="3">Uncharacterized protein</fullName>
    </submittedName>
</protein>
<name>A0A5C3QEC5_9AGAR</name>
<evidence type="ECO:0000256" key="2">
    <source>
        <dbReference type="SAM" id="Phobius"/>
    </source>
</evidence>
<keyword evidence="2" id="KW-1133">Transmembrane helix</keyword>
<sequence length="294" mass="31639">MSLVPRSPFPEPKGGDGHGKGGGGGGGRGGGGGDGISAAHAANTVPRPIAGHTVIPRYFSVDNLGGRYGPTIAYTYIPAHDGHCREIQMGITMGGKDTCCCKREHIVGTSEYGSGYPRLEESQSASMLGRDLPCGFWPVTFYNPIKDNEEYGSPDDRSRPGFEEVFAKFYANDKTFYLLADNLTVTNLLPEIKKSCNLGDVDVKNYVSETELDSEDIVQYYRASSIALGVKDSDLISDVLRTPSPMAESELLNCLNDTIILAAPLFDDHALGAQTPSLLTLFALPALVIMYMSR</sequence>